<dbReference type="Pfam" id="PF07098">
    <property type="entry name" value="DUF1360"/>
    <property type="match status" value="1"/>
</dbReference>
<evidence type="ECO:0000313" key="1">
    <source>
        <dbReference type="EMBL" id="OEJ93368.1"/>
    </source>
</evidence>
<evidence type="ECO:0000313" key="2">
    <source>
        <dbReference type="Proteomes" id="UP000095329"/>
    </source>
</evidence>
<dbReference type="AlphaFoldDB" id="A0A1D3DM18"/>
<dbReference type="STRING" id="1306406.J116_001680"/>
<accession>A0A1D3DM18</accession>
<sequence length="175" mass="18482">MTEVITRAAGRLRRALVRGDDDPSRVGGHAAALAAYAVYTAAWTAAVRRSGRGLPERTEPWDLALTSVAAFRLSRLVSKGAVTRPLRAPFTEYRGPQAAPAEVHEEPRGGASHTVGELVSCPFCLGVWTVTTLTAAGLLWPRATRTVTSALTALAGADTLQLAYSALTEKVAGEE</sequence>
<comment type="caution">
    <text evidence="1">The sequence shown here is derived from an EMBL/GenBank/DDBJ whole genome shotgun (WGS) entry which is preliminary data.</text>
</comment>
<dbReference type="RefSeq" id="WP_023591097.1">
    <property type="nucleotide sequence ID" value="NZ_ASHX02000001.1"/>
</dbReference>
<reference evidence="1 2" key="1">
    <citation type="journal article" date="2013" name="Genome Announc.">
        <title>Genome Sequence of Streptomyces violaceusniger Strain SPC6, a Halotolerant Streptomycete That Exhibits Rapid Growth and Development.</title>
        <authorList>
            <person name="Chen X."/>
            <person name="Zhang B."/>
            <person name="Zhang W."/>
            <person name="Wu X."/>
            <person name="Zhang M."/>
            <person name="Chen T."/>
            <person name="Liu G."/>
            <person name="Dyson P."/>
        </authorList>
    </citation>
    <scope>NUCLEOTIDE SEQUENCE [LARGE SCALE GENOMIC DNA]</scope>
    <source>
        <strain evidence="1 2">SPC6</strain>
    </source>
</reference>
<dbReference type="eggNOG" id="ENOG5031MWT">
    <property type="taxonomic scope" value="Bacteria"/>
</dbReference>
<proteinExistence type="predicted"/>
<dbReference type="EMBL" id="ASHX02000001">
    <property type="protein sequence ID" value="OEJ93368.1"/>
    <property type="molecule type" value="Genomic_DNA"/>
</dbReference>
<dbReference type="OrthoDB" id="4722315at2"/>
<name>A0A1D3DM18_9ACTN</name>
<protein>
    <recommendedName>
        <fullName evidence="3">DUF1360 domain-containing protein</fullName>
    </recommendedName>
</protein>
<evidence type="ECO:0008006" key="3">
    <source>
        <dbReference type="Google" id="ProtNLM"/>
    </source>
</evidence>
<keyword evidence="2" id="KW-1185">Reference proteome</keyword>
<organism evidence="1 2">
    <name type="scientific">Streptomyces thermolilacinus SPC6</name>
    <dbReference type="NCBI Taxonomy" id="1306406"/>
    <lineage>
        <taxon>Bacteria</taxon>
        <taxon>Bacillati</taxon>
        <taxon>Actinomycetota</taxon>
        <taxon>Actinomycetes</taxon>
        <taxon>Kitasatosporales</taxon>
        <taxon>Streptomycetaceae</taxon>
        <taxon>Streptomyces</taxon>
    </lineage>
</organism>
<dbReference type="InterPro" id="IPR010773">
    <property type="entry name" value="Mycophage_PG1_Gp7"/>
</dbReference>
<gene>
    <name evidence="1" type="ORF">J116_001680</name>
</gene>
<dbReference type="Proteomes" id="UP000095329">
    <property type="component" value="Unassembled WGS sequence"/>
</dbReference>